<dbReference type="EMBL" id="JAAKFY010000024">
    <property type="protein sequence ID" value="KAF3836119.1"/>
    <property type="molecule type" value="Genomic_DNA"/>
</dbReference>
<gene>
    <name evidence="1" type="ORF">F7725_028677</name>
</gene>
<sequence length="104" mass="12086">MYVYQYLGWHADWSLHLQALLLSPTDQRFYIAAGEGDADAVNGNLSLNRCLASVLESLKKRVDWLQTSHLAEDWLQTSHLTEDWLRFLFTSRFRAQTTPYFSTS</sequence>
<name>A0A7J5XHP2_DISMA</name>
<organism evidence="1 2">
    <name type="scientific">Dissostichus mawsoni</name>
    <name type="common">Antarctic cod</name>
    <dbReference type="NCBI Taxonomy" id="36200"/>
    <lineage>
        <taxon>Eukaryota</taxon>
        <taxon>Metazoa</taxon>
        <taxon>Chordata</taxon>
        <taxon>Craniata</taxon>
        <taxon>Vertebrata</taxon>
        <taxon>Euteleostomi</taxon>
        <taxon>Actinopterygii</taxon>
        <taxon>Neopterygii</taxon>
        <taxon>Teleostei</taxon>
        <taxon>Neoteleostei</taxon>
        <taxon>Acanthomorphata</taxon>
        <taxon>Eupercaria</taxon>
        <taxon>Perciformes</taxon>
        <taxon>Notothenioidei</taxon>
        <taxon>Nototheniidae</taxon>
        <taxon>Dissostichus</taxon>
    </lineage>
</organism>
<dbReference type="AlphaFoldDB" id="A0A7J5XHP2"/>
<keyword evidence="2" id="KW-1185">Reference proteome</keyword>
<comment type="caution">
    <text evidence="1">The sequence shown here is derived from an EMBL/GenBank/DDBJ whole genome shotgun (WGS) entry which is preliminary data.</text>
</comment>
<dbReference type="Proteomes" id="UP000518266">
    <property type="component" value="Unassembled WGS sequence"/>
</dbReference>
<protein>
    <submittedName>
        <fullName evidence="1">Uncharacterized protein</fullName>
    </submittedName>
</protein>
<evidence type="ECO:0000313" key="1">
    <source>
        <dbReference type="EMBL" id="KAF3836119.1"/>
    </source>
</evidence>
<accession>A0A7J5XHP2</accession>
<proteinExistence type="predicted"/>
<reference evidence="1 2" key="1">
    <citation type="submission" date="2020-03" db="EMBL/GenBank/DDBJ databases">
        <title>Dissostichus mawsoni Genome sequencing and assembly.</title>
        <authorList>
            <person name="Park H."/>
        </authorList>
    </citation>
    <scope>NUCLEOTIDE SEQUENCE [LARGE SCALE GENOMIC DNA]</scope>
    <source>
        <strain evidence="1">DM0001</strain>
        <tissue evidence="1">Muscle</tissue>
    </source>
</reference>
<evidence type="ECO:0000313" key="2">
    <source>
        <dbReference type="Proteomes" id="UP000518266"/>
    </source>
</evidence>